<dbReference type="PANTHER" id="PTHR33266">
    <property type="entry name" value="CHROMOSOME 15, WHOLE GENOME SHOTGUN SEQUENCE"/>
    <property type="match status" value="1"/>
</dbReference>
<comment type="caution">
    <text evidence="2">The sequence shown here is derived from an EMBL/GenBank/DDBJ whole genome shotgun (WGS) entry which is preliminary data.</text>
</comment>
<sequence length="524" mass="58873">MLQELAIKAKDDEDLNMKVLYMCMRAQDSTGYPKATPELCDWLFPKDARDESIAKQLQDIFHYATEHWDTVQTQWLGLFTDTSTDAAVVETLKYQEPVRSANRKEKPSSKMVVIVIDEVRNLFNNPPKGLDHFRMLRHALSLANKGICTEGAIFGVLVDTNSRIVDLSPPEALDPAYRCHKKTGSELLFPPFVLTHTMDGNWEQYCRDNRQRSAEDEEQKESGDASGGAETSNEKKETELSMDDEIIAYKSAVRGEEAVWESLRRMGRPLWYGSPNNKVDVIAFASEKLMLGENPGVETSYTAHTMFGVASMLCRLGVRPYLTSTLSSRAVAGFMATLVYVNYERDGFLSCYDSDPVLTFGATKVWHALDGALAKFILPQLSKLILNKALDTGGVGEMVARIVMLLAMDKCVEKNSNGRLDNECIGQFVPLEKFLDVLQVGAMSIINKGESEPSDDEKPAFEEWLSKWKGWYVGYTHFVQLIGEPNEDTLWFLLGRRAAGVFPPNQHGADLLIPILRRGQMRCH</sequence>
<evidence type="ECO:0000313" key="2">
    <source>
        <dbReference type="EMBL" id="KAL3659889.1"/>
    </source>
</evidence>
<evidence type="ECO:0000313" key="3">
    <source>
        <dbReference type="Proteomes" id="UP001632037"/>
    </source>
</evidence>
<feature type="region of interest" description="Disordered" evidence="1">
    <location>
        <begin position="209"/>
        <end position="240"/>
    </location>
</feature>
<protein>
    <submittedName>
        <fullName evidence="2">Uncharacterized protein</fullName>
    </submittedName>
</protein>
<accession>A0ABD3F321</accession>
<organism evidence="2 3">
    <name type="scientific">Phytophthora oleae</name>
    <dbReference type="NCBI Taxonomy" id="2107226"/>
    <lineage>
        <taxon>Eukaryota</taxon>
        <taxon>Sar</taxon>
        <taxon>Stramenopiles</taxon>
        <taxon>Oomycota</taxon>
        <taxon>Peronosporomycetes</taxon>
        <taxon>Peronosporales</taxon>
        <taxon>Peronosporaceae</taxon>
        <taxon>Phytophthora</taxon>
    </lineage>
</organism>
<reference evidence="2 3" key="1">
    <citation type="submission" date="2024-09" db="EMBL/GenBank/DDBJ databases">
        <title>Genome sequencing and assembly of Phytophthora oleae, isolate VK10A, causative agent of rot of olive drupes.</title>
        <authorList>
            <person name="Conti Taguali S."/>
            <person name="Riolo M."/>
            <person name="La Spada F."/>
            <person name="Cacciola S.O."/>
            <person name="Dionisio G."/>
        </authorList>
    </citation>
    <scope>NUCLEOTIDE SEQUENCE [LARGE SCALE GENOMIC DNA]</scope>
    <source>
        <strain evidence="2 3">VK10A</strain>
    </source>
</reference>
<dbReference type="AlphaFoldDB" id="A0ABD3F321"/>
<gene>
    <name evidence="2" type="ORF">V7S43_015191</name>
</gene>
<proteinExistence type="predicted"/>
<dbReference type="PANTHER" id="PTHR33266:SF1">
    <property type="entry name" value="F-BOX DOMAIN-CONTAINING PROTEIN"/>
    <property type="match status" value="1"/>
</dbReference>
<dbReference type="EMBL" id="JBIMZQ010000044">
    <property type="protein sequence ID" value="KAL3659889.1"/>
    <property type="molecule type" value="Genomic_DNA"/>
</dbReference>
<keyword evidence="3" id="KW-1185">Reference proteome</keyword>
<name>A0ABD3F321_9STRA</name>
<evidence type="ECO:0000256" key="1">
    <source>
        <dbReference type="SAM" id="MobiDB-lite"/>
    </source>
</evidence>
<dbReference type="Proteomes" id="UP001632037">
    <property type="component" value="Unassembled WGS sequence"/>
</dbReference>